<comment type="caution">
    <text evidence="2">The sequence shown here is derived from an EMBL/GenBank/DDBJ whole genome shotgun (WGS) entry which is preliminary data.</text>
</comment>
<dbReference type="InterPro" id="IPR046748">
    <property type="entry name" value="HipA_2"/>
</dbReference>
<name>V9H5D8_9NEIS</name>
<evidence type="ECO:0000313" key="2">
    <source>
        <dbReference type="EMBL" id="EFG29850.1"/>
    </source>
</evidence>
<dbReference type="Pfam" id="PF20613">
    <property type="entry name" value="HipA_2"/>
    <property type="match status" value="1"/>
</dbReference>
<dbReference type="OrthoDB" id="8440774at2"/>
<dbReference type="KEGG" id="smur:BWP33_07350"/>
<evidence type="ECO:0000259" key="1">
    <source>
        <dbReference type="Pfam" id="PF20613"/>
    </source>
</evidence>
<feature type="domain" description="HipA-like kinase" evidence="1">
    <location>
        <begin position="4"/>
        <end position="236"/>
    </location>
</feature>
<keyword evidence="3" id="KW-1185">Reference proteome</keyword>
<proteinExistence type="predicted"/>
<dbReference type="eggNOG" id="ENOG5032TTG">
    <property type="taxonomic scope" value="Bacteria"/>
</dbReference>
<dbReference type="STRING" id="641147.HMPREF9021_02322"/>
<sequence length="237" mass="27701">MRYITDIQDIAEQGFSQPYRCLVDDEEYFVKGLRSTRISQINEWLCGNMAQAVGLPIAPFCLLQVTEEMIELLPTPKRNIGKGAVFASRSQAHCVLLEMAHIEKITFKQQIQLVAFDWFIQNMDRTQGNTNLLFQPHTQKMIVIDHNLAFDNEFQAAQFCQLHIFQAAAQKLANDFVYQQHMEQFLQPAITAYYHAKSQIPPEWHYKNEELDLPTHYPYHKIEQQIYHLQHGTLWSS</sequence>
<reference evidence="2 3" key="1">
    <citation type="submission" date="2010-03" db="EMBL/GenBank/DDBJ databases">
        <authorList>
            <consortium name="The Broad Institute Genome Sequencing Platform"/>
            <person name="Ward D."/>
            <person name="Earl A."/>
            <person name="Feldgarden M."/>
            <person name="Gevers D."/>
            <person name="Young S."/>
            <person name="Zeng Q."/>
            <person name="Koehrsen M."/>
            <person name="Alvarado L."/>
            <person name="Berlin A.M."/>
            <person name="Borenstein D."/>
            <person name="Chapman S.B."/>
            <person name="Chen Z."/>
            <person name="Engels R."/>
            <person name="Freedman E."/>
            <person name="Gellesch M."/>
            <person name="Goldberg J."/>
            <person name="Griggs A."/>
            <person name="Gujja S."/>
            <person name="Heilman E.R."/>
            <person name="Heiman D.I."/>
            <person name="Hepburn T.A."/>
            <person name="Howarth C."/>
            <person name="Jen D."/>
            <person name="Larson L."/>
            <person name="Mehta T."/>
            <person name="Park D."/>
            <person name="Pearson M."/>
            <person name="Richards J."/>
            <person name="Roberts A."/>
            <person name="Saif S."/>
            <person name="Shea T.D."/>
            <person name="Shenoy N."/>
            <person name="Sisk P."/>
            <person name="Stolte C."/>
            <person name="Sykes S.N."/>
            <person name="Walk T."/>
            <person name="White J."/>
            <person name="Yandava C."/>
            <person name="Izard J."/>
            <person name="Baranova O.V."/>
            <person name="Blanton J.M."/>
            <person name="Tanner A.C."/>
            <person name="Dewhirst F."/>
            <person name="Haas B."/>
            <person name="Nusbaum C."/>
            <person name="Birren B."/>
        </authorList>
    </citation>
    <scope>NUCLEOTIDE SEQUENCE [LARGE SCALE GENOMIC DNA]</scope>
    <source>
        <strain evidence="2 3">ATCC 29453</strain>
    </source>
</reference>
<dbReference type="KEGG" id="smur:BWP33_07680"/>
<dbReference type="Proteomes" id="UP000017813">
    <property type="component" value="Unassembled WGS sequence"/>
</dbReference>
<protein>
    <recommendedName>
        <fullName evidence="1">HipA-like kinase domain-containing protein</fullName>
    </recommendedName>
</protein>
<gene>
    <name evidence="2" type="ORF">HMPREF9021_02322</name>
</gene>
<reference evidence="2 3" key="2">
    <citation type="submission" date="2011-10" db="EMBL/GenBank/DDBJ databases">
        <title>The Genome Sequence of Simonsiella muelleri ATCC 29453.</title>
        <authorList>
            <consortium name="The Broad Institute Genome Sequencing Platform"/>
            <consortium name="The Broad Institute Genome Sequencing Center for Infectious Disease"/>
            <person name="Earl A."/>
            <person name="Ward D."/>
            <person name="Feldgarden M."/>
            <person name="Gevers D."/>
            <person name="Izard J."/>
            <person name="Baranova O.V."/>
            <person name="Blanton J.M."/>
            <person name="Tanner A.C."/>
            <person name="Dewhirst F."/>
            <person name="Young S.K."/>
            <person name="Zeng Q."/>
            <person name="Gargeya S."/>
            <person name="Fitzgerald M."/>
            <person name="Haas B."/>
            <person name="Abouelleil A."/>
            <person name="Alvarado L."/>
            <person name="Arachchi H.M."/>
            <person name="Berlin A."/>
            <person name="Brown A."/>
            <person name="Chapman S.B."/>
            <person name="Chen Z."/>
            <person name="Dunbar C."/>
            <person name="Freedman E."/>
            <person name="Gearin G."/>
            <person name="Goldberg J."/>
            <person name="Griggs A."/>
            <person name="Gujja S."/>
            <person name="Heiman D."/>
            <person name="Howarth C."/>
            <person name="Larson L."/>
            <person name="Lui A."/>
            <person name="MacDonald P.J.P."/>
            <person name="Montmayeur A."/>
            <person name="Murphy C."/>
            <person name="Neiman D."/>
            <person name="Pearson M."/>
            <person name="Priest M."/>
            <person name="Roberts A."/>
            <person name="Saif S."/>
            <person name="Shea T."/>
            <person name="Shenoy N."/>
            <person name="Sisk P."/>
            <person name="Stolte C."/>
            <person name="Sykes S."/>
            <person name="Wortman J."/>
            <person name="Nusbaum C."/>
            <person name="Birren B."/>
        </authorList>
    </citation>
    <scope>NUCLEOTIDE SEQUENCE [LARGE SCALE GENOMIC DNA]</scope>
    <source>
        <strain evidence="2 3">ATCC 29453</strain>
    </source>
</reference>
<dbReference type="AlphaFoldDB" id="V9H5D8"/>
<evidence type="ECO:0000313" key="3">
    <source>
        <dbReference type="Proteomes" id="UP000017813"/>
    </source>
</evidence>
<dbReference type="EMBL" id="ADCY02000078">
    <property type="protein sequence ID" value="EFG29850.1"/>
    <property type="molecule type" value="Genomic_DNA"/>
</dbReference>
<dbReference type="HOGENOM" id="CLU_102179_0_0_4"/>
<dbReference type="RefSeq" id="WP_002643128.1">
    <property type="nucleotide sequence ID" value="NZ_CP019448.1"/>
</dbReference>
<accession>V9H5D8</accession>
<organism evidence="2 3">
    <name type="scientific">Simonsiella muelleri ATCC 29453</name>
    <dbReference type="NCBI Taxonomy" id="641147"/>
    <lineage>
        <taxon>Bacteria</taxon>
        <taxon>Pseudomonadati</taxon>
        <taxon>Pseudomonadota</taxon>
        <taxon>Betaproteobacteria</taxon>
        <taxon>Neisseriales</taxon>
        <taxon>Neisseriaceae</taxon>
        <taxon>Simonsiella</taxon>
    </lineage>
</organism>